<dbReference type="EMBL" id="QAYG01000005">
    <property type="protein sequence ID" value="PTW60080.1"/>
    <property type="molecule type" value="Genomic_DNA"/>
</dbReference>
<feature type="region of interest" description="Disordered" evidence="1">
    <location>
        <begin position="1"/>
        <end position="21"/>
    </location>
</feature>
<keyword evidence="3" id="KW-1185">Reference proteome</keyword>
<accession>A0A2T5V8L6</accession>
<gene>
    <name evidence="2" type="ORF">C8N35_10580</name>
</gene>
<feature type="compositionally biased region" description="Basic and acidic residues" evidence="1">
    <location>
        <begin position="1"/>
        <end position="13"/>
    </location>
</feature>
<name>A0A2T5V8L6_9HYPH</name>
<dbReference type="AlphaFoldDB" id="A0A2T5V8L6"/>
<evidence type="ECO:0008006" key="4">
    <source>
        <dbReference type="Google" id="ProtNLM"/>
    </source>
</evidence>
<proteinExistence type="predicted"/>
<comment type="caution">
    <text evidence="2">The sequence shown here is derived from an EMBL/GenBank/DDBJ whole genome shotgun (WGS) entry which is preliminary data.</text>
</comment>
<evidence type="ECO:0000313" key="3">
    <source>
        <dbReference type="Proteomes" id="UP000244081"/>
    </source>
</evidence>
<organism evidence="2 3">
    <name type="scientific">Breoghania corrubedonensis</name>
    <dbReference type="NCBI Taxonomy" id="665038"/>
    <lineage>
        <taxon>Bacteria</taxon>
        <taxon>Pseudomonadati</taxon>
        <taxon>Pseudomonadota</taxon>
        <taxon>Alphaproteobacteria</taxon>
        <taxon>Hyphomicrobiales</taxon>
        <taxon>Stappiaceae</taxon>
        <taxon>Breoghania</taxon>
    </lineage>
</organism>
<feature type="compositionally biased region" description="Basic and acidic residues" evidence="1">
    <location>
        <begin position="90"/>
        <end position="100"/>
    </location>
</feature>
<sequence>MKTGDCVKGETVRRSNAKATDAAGRRMPVRGLMAALAVSLLLAGCAGDPDATLLGVVMVPPNGVPGGVSPGVARAKPAVAPVSTPAYRDPASRDTRKPDYLYDPDSPNKVVSRETAPIAYAEPSISGAPLKQPDEVNRTETELRHLAQRNSSGSGRGLWNAKIQDLLQKRDHHIDDAIRKIEKDDTD</sequence>
<protein>
    <recommendedName>
        <fullName evidence="4">Lipoprotein</fullName>
    </recommendedName>
</protein>
<dbReference type="Proteomes" id="UP000244081">
    <property type="component" value="Unassembled WGS sequence"/>
</dbReference>
<evidence type="ECO:0000256" key="1">
    <source>
        <dbReference type="SAM" id="MobiDB-lite"/>
    </source>
</evidence>
<reference evidence="2 3" key="1">
    <citation type="submission" date="2018-04" db="EMBL/GenBank/DDBJ databases">
        <title>Genomic Encyclopedia of Archaeal and Bacterial Type Strains, Phase II (KMG-II): from individual species to whole genera.</title>
        <authorList>
            <person name="Goeker M."/>
        </authorList>
    </citation>
    <scope>NUCLEOTIDE SEQUENCE [LARGE SCALE GENOMIC DNA]</scope>
    <source>
        <strain evidence="2 3">DSM 23382</strain>
    </source>
</reference>
<evidence type="ECO:0000313" key="2">
    <source>
        <dbReference type="EMBL" id="PTW60080.1"/>
    </source>
</evidence>
<feature type="region of interest" description="Disordered" evidence="1">
    <location>
        <begin position="80"/>
        <end position="108"/>
    </location>
</feature>